<proteinExistence type="predicted"/>
<accession>A0A6C0LS53</accession>
<evidence type="ECO:0000256" key="2">
    <source>
        <dbReference type="ARBA" id="ARBA00022771"/>
    </source>
</evidence>
<keyword evidence="3" id="KW-0862">Zinc</keyword>
<dbReference type="Pfam" id="PF01753">
    <property type="entry name" value="zf-MYND"/>
    <property type="match status" value="1"/>
</dbReference>
<keyword evidence="1" id="KW-0479">Metal-binding</keyword>
<dbReference type="Gene3D" id="6.10.140.2220">
    <property type="match status" value="1"/>
</dbReference>
<feature type="domain" description="MYND-type" evidence="4">
    <location>
        <begin position="321"/>
        <end position="359"/>
    </location>
</feature>
<dbReference type="AlphaFoldDB" id="A0A6C0LS53"/>
<keyword evidence="2" id="KW-0863">Zinc-finger</keyword>
<sequence length="362" mass="43616">MKIIAVIKKNKCIFDKMEEFCSPLLYREISEQERTILKKKLNDYIWSIIEPYITFINVEDEDFLTIACENIISDFPNRSPDEFYYHTEGSYSTPKRYYEIIYAQPTWKDYRIGQLSNMNDIGCLYSLQHNVIENTCIIIVNNYDLSRQYFTVLDSINKTDILKIIRRRYFHSGILIKNNDTMIKFYYQNPSYLLYHIFKKDKVDTFYVDILKYNLQFYLNNETSTYINKIATRINGTKRLYGDVLILHEIDENIYSNLSVHEIRRLNVLSYGRMYDRKLKAEENIQLPDQNNDNKKIVPLWSRFIVSNNRMEKWQKIKNQCINCQKEMSILLTCQKCFRVKYCSSQCENEFKIYHNDECIEF</sequence>
<evidence type="ECO:0000313" key="5">
    <source>
        <dbReference type="EMBL" id="QHU33210.1"/>
    </source>
</evidence>
<protein>
    <recommendedName>
        <fullName evidence="4">MYND-type domain-containing protein</fullName>
    </recommendedName>
</protein>
<evidence type="ECO:0000259" key="4">
    <source>
        <dbReference type="PROSITE" id="PS50865"/>
    </source>
</evidence>
<dbReference type="SUPFAM" id="SSF144232">
    <property type="entry name" value="HIT/MYND zinc finger-like"/>
    <property type="match status" value="1"/>
</dbReference>
<dbReference type="EMBL" id="MN740556">
    <property type="protein sequence ID" value="QHU33210.1"/>
    <property type="molecule type" value="Genomic_DNA"/>
</dbReference>
<reference evidence="5" key="1">
    <citation type="journal article" date="2020" name="Nature">
        <title>Giant virus diversity and host interactions through global metagenomics.</title>
        <authorList>
            <person name="Schulz F."/>
            <person name="Roux S."/>
            <person name="Paez-Espino D."/>
            <person name="Jungbluth S."/>
            <person name="Walsh D.A."/>
            <person name="Denef V.J."/>
            <person name="McMahon K.D."/>
            <person name="Konstantinidis K.T."/>
            <person name="Eloe-Fadrosh E.A."/>
            <person name="Kyrpides N.C."/>
            <person name="Woyke T."/>
        </authorList>
    </citation>
    <scope>NUCLEOTIDE SEQUENCE</scope>
    <source>
        <strain evidence="5">GVMAG-S-1014582-52</strain>
    </source>
</reference>
<evidence type="ECO:0000256" key="1">
    <source>
        <dbReference type="ARBA" id="ARBA00022723"/>
    </source>
</evidence>
<name>A0A6C0LS53_9ZZZZ</name>
<dbReference type="GO" id="GO:0008270">
    <property type="term" value="F:zinc ion binding"/>
    <property type="evidence" value="ECO:0007669"/>
    <property type="project" value="UniProtKB-KW"/>
</dbReference>
<evidence type="ECO:0000256" key="3">
    <source>
        <dbReference type="ARBA" id="ARBA00022833"/>
    </source>
</evidence>
<dbReference type="PROSITE" id="PS50865">
    <property type="entry name" value="ZF_MYND_2"/>
    <property type="match status" value="1"/>
</dbReference>
<organism evidence="5">
    <name type="scientific">viral metagenome</name>
    <dbReference type="NCBI Taxonomy" id="1070528"/>
    <lineage>
        <taxon>unclassified sequences</taxon>
        <taxon>metagenomes</taxon>
        <taxon>organismal metagenomes</taxon>
    </lineage>
</organism>
<dbReference type="InterPro" id="IPR002893">
    <property type="entry name" value="Znf_MYND"/>
</dbReference>
<dbReference type="PROSITE" id="PS01360">
    <property type="entry name" value="ZF_MYND_1"/>
    <property type="match status" value="1"/>
</dbReference>